<dbReference type="Proteomes" id="UP000324222">
    <property type="component" value="Unassembled WGS sequence"/>
</dbReference>
<feature type="chain" id="PRO_5023005634" description="UPAR/Ly6 domain-containing protein" evidence="1">
    <location>
        <begin position="26"/>
        <end position="118"/>
    </location>
</feature>
<keyword evidence="1" id="KW-0732">Signal</keyword>
<accession>A0A5B7E7J1</accession>
<feature type="signal peptide" evidence="1">
    <location>
        <begin position="1"/>
        <end position="25"/>
    </location>
</feature>
<evidence type="ECO:0008006" key="4">
    <source>
        <dbReference type="Google" id="ProtNLM"/>
    </source>
</evidence>
<evidence type="ECO:0000313" key="2">
    <source>
        <dbReference type="EMBL" id="MPC28704.1"/>
    </source>
</evidence>
<evidence type="ECO:0000313" key="3">
    <source>
        <dbReference type="Proteomes" id="UP000324222"/>
    </source>
</evidence>
<dbReference type="AlphaFoldDB" id="A0A5B7E7J1"/>
<proteinExistence type="predicted"/>
<sequence>MSMPFSSRTLLVVLTFFAIVNAVAAFMCYTKTLGEDGTSVEFCGTGSCFSAGGSLGDSKGAKKGCADESHEDGCVQTGIPGIVSAHVCYCSTPLCNSAFTPSIVLPLLVLPAVMQYIL</sequence>
<organism evidence="2 3">
    <name type="scientific">Portunus trituberculatus</name>
    <name type="common">Swimming crab</name>
    <name type="synonym">Neptunus trituberculatus</name>
    <dbReference type="NCBI Taxonomy" id="210409"/>
    <lineage>
        <taxon>Eukaryota</taxon>
        <taxon>Metazoa</taxon>
        <taxon>Ecdysozoa</taxon>
        <taxon>Arthropoda</taxon>
        <taxon>Crustacea</taxon>
        <taxon>Multicrustacea</taxon>
        <taxon>Malacostraca</taxon>
        <taxon>Eumalacostraca</taxon>
        <taxon>Eucarida</taxon>
        <taxon>Decapoda</taxon>
        <taxon>Pleocyemata</taxon>
        <taxon>Brachyura</taxon>
        <taxon>Eubrachyura</taxon>
        <taxon>Portunoidea</taxon>
        <taxon>Portunidae</taxon>
        <taxon>Portuninae</taxon>
        <taxon>Portunus</taxon>
    </lineage>
</organism>
<keyword evidence="3" id="KW-1185">Reference proteome</keyword>
<protein>
    <recommendedName>
        <fullName evidence="4">UPAR/Ly6 domain-containing protein</fullName>
    </recommendedName>
</protein>
<evidence type="ECO:0000256" key="1">
    <source>
        <dbReference type="SAM" id="SignalP"/>
    </source>
</evidence>
<name>A0A5B7E7J1_PORTR</name>
<dbReference type="EMBL" id="VSRR010001953">
    <property type="protein sequence ID" value="MPC28704.1"/>
    <property type="molecule type" value="Genomic_DNA"/>
</dbReference>
<gene>
    <name evidence="2" type="ORF">E2C01_021914</name>
</gene>
<comment type="caution">
    <text evidence="2">The sequence shown here is derived from an EMBL/GenBank/DDBJ whole genome shotgun (WGS) entry which is preliminary data.</text>
</comment>
<reference evidence="2 3" key="1">
    <citation type="submission" date="2019-05" db="EMBL/GenBank/DDBJ databases">
        <title>Another draft genome of Portunus trituberculatus and its Hox gene families provides insights of decapod evolution.</title>
        <authorList>
            <person name="Jeong J.-H."/>
            <person name="Song I."/>
            <person name="Kim S."/>
            <person name="Choi T."/>
            <person name="Kim D."/>
            <person name="Ryu S."/>
            <person name="Kim W."/>
        </authorList>
    </citation>
    <scope>NUCLEOTIDE SEQUENCE [LARGE SCALE GENOMIC DNA]</scope>
    <source>
        <tissue evidence="2">Muscle</tissue>
    </source>
</reference>